<organism evidence="2 3">
    <name type="scientific">Hypsizygus marmoreus</name>
    <name type="common">White beech mushroom</name>
    <name type="synonym">Agaricus marmoreus</name>
    <dbReference type="NCBI Taxonomy" id="39966"/>
    <lineage>
        <taxon>Eukaryota</taxon>
        <taxon>Fungi</taxon>
        <taxon>Dikarya</taxon>
        <taxon>Basidiomycota</taxon>
        <taxon>Agaricomycotina</taxon>
        <taxon>Agaricomycetes</taxon>
        <taxon>Agaricomycetidae</taxon>
        <taxon>Agaricales</taxon>
        <taxon>Tricholomatineae</taxon>
        <taxon>Lyophyllaceae</taxon>
        <taxon>Hypsizygus</taxon>
    </lineage>
</organism>
<evidence type="ECO:0000313" key="3">
    <source>
        <dbReference type="Proteomes" id="UP000076154"/>
    </source>
</evidence>
<accession>A0A369JFE4</accession>
<evidence type="ECO:0000313" key="2">
    <source>
        <dbReference type="EMBL" id="RDB18134.1"/>
    </source>
</evidence>
<name>A0A369JFE4_HYPMA</name>
<protein>
    <submittedName>
        <fullName evidence="2">Uncharacterized protein</fullName>
    </submittedName>
</protein>
<dbReference type="Proteomes" id="UP000076154">
    <property type="component" value="Unassembled WGS sequence"/>
</dbReference>
<dbReference type="InParanoid" id="A0A369JFE4"/>
<gene>
    <name evidence="2" type="ORF">Hypma_000618</name>
</gene>
<feature type="compositionally biased region" description="Basic and acidic residues" evidence="1">
    <location>
        <begin position="77"/>
        <end position="87"/>
    </location>
</feature>
<comment type="caution">
    <text evidence="2">The sequence shown here is derived from an EMBL/GenBank/DDBJ whole genome shotgun (WGS) entry which is preliminary data.</text>
</comment>
<keyword evidence="3" id="KW-1185">Reference proteome</keyword>
<dbReference type="EMBL" id="LUEZ02000106">
    <property type="protein sequence ID" value="RDB18134.1"/>
    <property type="molecule type" value="Genomic_DNA"/>
</dbReference>
<proteinExistence type="predicted"/>
<feature type="region of interest" description="Disordered" evidence="1">
    <location>
        <begin position="77"/>
        <end position="121"/>
    </location>
</feature>
<reference evidence="2" key="1">
    <citation type="submission" date="2018-04" db="EMBL/GenBank/DDBJ databases">
        <title>Whole genome sequencing of Hypsizygus marmoreus.</title>
        <authorList>
            <person name="Choi I.-G."/>
            <person name="Min B."/>
            <person name="Kim J.-G."/>
            <person name="Kim S."/>
            <person name="Oh Y.-L."/>
            <person name="Kong W.-S."/>
            <person name="Park H."/>
            <person name="Jeong J."/>
            <person name="Song E.-S."/>
        </authorList>
    </citation>
    <scope>NUCLEOTIDE SEQUENCE [LARGE SCALE GENOMIC DNA]</scope>
    <source>
        <strain evidence="2">51987-8</strain>
    </source>
</reference>
<sequence length="172" mass="19140">MQLMISFKSPVKQAPFYLTYLPKVDPRMTPFPAGPRDYADPGRSPHGAEHCSVISDHFSAKHPIGKQQRRILILNDSDGHGVHHEPRQASTFQSHIPSEAGSPDDTISSQSSQRADPGRSRHGAENLTLRIIIVSLHIVFYEKNDCCWAASITANYITFTLGHIGDPEPLFR</sequence>
<feature type="compositionally biased region" description="Polar residues" evidence="1">
    <location>
        <begin position="105"/>
        <end position="114"/>
    </location>
</feature>
<evidence type="ECO:0000256" key="1">
    <source>
        <dbReference type="SAM" id="MobiDB-lite"/>
    </source>
</evidence>
<dbReference type="AlphaFoldDB" id="A0A369JFE4"/>